<name>A0A9Q0YKK5_HOLLE</name>
<evidence type="ECO:0000313" key="10">
    <source>
        <dbReference type="EMBL" id="KAJ8024250.1"/>
    </source>
</evidence>
<comment type="subcellular location">
    <subcellularLocation>
        <location evidence="1">Membrane</location>
    </subcellularLocation>
</comment>
<keyword evidence="5" id="KW-0472">Membrane</keyword>
<dbReference type="EMBL" id="JAIZAY010000019">
    <property type="protein sequence ID" value="KAJ8024250.1"/>
    <property type="molecule type" value="Genomic_DNA"/>
</dbReference>
<proteinExistence type="predicted"/>
<dbReference type="Gene3D" id="3.40.50.2300">
    <property type="match status" value="2"/>
</dbReference>
<dbReference type="GO" id="GO:0038039">
    <property type="term" value="C:G protein-coupled receptor heterodimeric complex"/>
    <property type="evidence" value="ECO:0007669"/>
    <property type="project" value="TreeGrafter"/>
</dbReference>
<comment type="caution">
    <text evidence="10">The sequence shown here is derived from an EMBL/GenBank/DDBJ whole genome shotgun (WGS) entry which is preliminary data.</text>
</comment>
<keyword evidence="11" id="KW-1185">Reference proteome</keyword>
<dbReference type="AlphaFoldDB" id="A0A9Q0YKK5"/>
<dbReference type="PANTHER" id="PTHR10519:SF79">
    <property type="entry name" value="RECEPTOR LIGAND BINDING REGION DOMAIN-CONTAINING PROTEIN"/>
    <property type="match status" value="1"/>
</dbReference>
<evidence type="ECO:0000259" key="9">
    <source>
        <dbReference type="Pfam" id="PF01094"/>
    </source>
</evidence>
<evidence type="ECO:0000256" key="8">
    <source>
        <dbReference type="ARBA" id="ARBA00023224"/>
    </source>
</evidence>
<accession>A0A9Q0YKK5</accession>
<keyword evidence="8" id="KW-0807">Transducer</keyword>
<dbReference type="InterPro" id="IPR001828">
    <property type="entry name" value="ANF_lig-bd_rcpt"/>
</dbReference>
<sequence length="202" mass="23051">MQSTITEALAEVTGIWKIIQVNQASSSPNLSNRRKYPYFFRSLGPPYNLNDLQSIMLKEFNWTKVAVLHEGKQPHSGVTDHLQQILYREGFSILATESFYNDPSDAMKRLKTPEEFRKTVSSRLGYEVTIDSQDVTALSYDIVWALAVGLNSSIERISPKNLSEFNYFDETMANIFRDGIENASFYGASVRNDMSYFLLFVS</sequence>
<evidence type="ECO:0000256" key="4">
    <source>
        <dbReference type="ARBA" id="ARBA00023040"/>
    </source>
</evidence>
<evidence type="ECO:0000256" key="5">
    <source>
        <dbReference type="ARBA" id="ARBA00023136"/>
    </source>
</evidence>
<dbReference type="OrthoDB" id="17569at2759"/>
<evidence type="ECO:0000256" key="6">
    <source>
        <dbReference type="ARBA" id="ARBA00023170"/>
    </source>
</evidence>
<dbReference type="GO" id="GO:0004965">
    <property type="term" value="F:G protein-coupled GABA receptor activity"/>
    <property type="evidence" value="ECO:0007669"/>
    <property type="project" value="InterPro"/>
</dbReference>
<dbReference type="Proteomes" id="UP001152320">
    <property type="component" value="Chromosome 19"/>
</dbReference>
<keyword evidence="4" id="KW-0297">G-protein coupled receptor</keyword>
<evidence type="ECO:0000256" key="7">
    <source>
        <dbReference type="ARBA" id="ARBA00023180"/>
    </source>
</evidence>
<keyword evidence="3" id="KW-1133">Transmembrane helix</keyword>
<evidence type="ECO:0000313" key="11">
    <source>
        <dbReference type="Proteomes" id="UP001152320"/>
    </source>
</evidence>
<dbReference type="InterPro" id="IPR002455">
    <property type="entry name" value="GPCR3_GABA-B"/>
</dbReference>
<keyword evidence="7" id="KW-0325">Glycoprotein</keyword>
<dbReference type="SUPFAM" id="SSF53822">
    <property type="entry name" value="Periplasmic binding protein-like I"/>
    <property type="match status" value="1"/>
</dbReference>
<dbReference type="InterPro" id="IPR028082">
    <property type="entry name" value="Peripla_BP_I"/>
</dbReference>
<gene>
    <name evidence="10" type="ORF">HOLleu_36931</name>
</gene>
<keyword evidence="6 10" id="KW-0675">Receptor</keyword>
<dbReference type="GO" id="GO:0007214">
    <property type="term" value="P:gamma-aminobutyric acid signaling pathway"/>
    <property type="evidence" value="ECO:0007669"/>
    <property type="project" value="TreeGrafter"/>
</dbReference>
<feature type="domain" description="Receptor ligand binding region" evidence="9">
    <location>
        <begin position="3"/>
        <end position="111"/>
    </location>
</feature>
<dbReference type="Pfam" id="PF01094">
    <property type="entry name" value="ANF_receptor"/>
    <property type="match status" value="1"/>
</dbReference>
<evidence type="ECO:0000256" key="3">
    <source>
        <dbReference type="ARBA" id="ARBA00022989"/>
    </source>
</evidence>
<reference evidence="10" key="1">
    <citation type="submission" date="2021-10" db="EMBL/GenBank/DDBJ databases">
        <title>Tropical sea cucumber genome reveals ecological adaptation and Cuvierian tubules defense mechanism.</title>
        <authorList>
            <person name="Chen T."/>
        </authorList>
    </citation>
    <scope>NUCLEOTIDE SEQUENCE</scope>
    <source>
        <strain evidence="10">Nanhai2018</strain>
        <tissue evidence="10">Muscle</tissue>
    </source>
</reference>
<evidence type="ECO:0000256" key="2">
    <source>
        <dbReference type="ARBA" id="ARBA00022692"/>
    </source>
</evidence>
<evidence type="ECO:0000256" key="1">
    <source>
        <dbReference type="ARBA" id="ARBA00004370"/>
    </source>
</evidence>
<organism evidence="10 11">
    <name type="scientific">Holothuria leucospilota</name>
    <name type="common">Black long sea cucumber</name>
    <name type="synonym">Mertensiothuria leucospilota</name>
    <dbReference type="NCBI Taxonomy" id="206669"/>
    <lineage>
        <taxon>Eukaryota</taxon>
        <taxon>Metazoa</taxon>
        <taxon>Echinodermata</taxon>
        <taxon>Eleutherozoa</taxon>
        <taxon>Echinozoa</taxon>
        <taxon>Holothuroidea</taxon>
        <taxon>Aspidochirotacea</taxon>
        <taxon>Aspidochirotida</taxon>
        <taxon>Holothuriidae</taxon>
        <taxon>Holothuria</taxon>
    </lineage>
</organism>
<protein>
    <submittedName>
        <fullName evidence="10">Gamma-aminobutyric acid type B receptor subunit 2</fullName>
    </submittedName>
</protein>
<keyword evidence="2" id="KW-0812">Transmembrane</keyword>
<dbReference type="PANTHER" id="PTHR10519">
    <property type="entry name" value="GABA-B RECEPTOR"/>
    <property type="match status" value="1"/>
</dbReference>